<protein>
    <submittedName>
        <fullName evidence="4">Uncharacterized protein</fullName>
    </submittedName>
</protein>
<sequence length="154" mass="16474">MAANVLVNPPGDWFAHMHEEADARALFEHAVELGLAAIPPDADSLHPLRTSHRGSLGPMGLAGVAWDAAEGGDGSKAGGPVDGEEADRRAGEWTDALYSGTTVAEMVRPVARWWRGRMGLSKEEQQRIYLEIDPTADLGHAKLSAKLMGGSDRH</sequence>
<keyword evidence="7" id="KW-1185">Reference proteome</keyword>
<dbReference type="Proteomes" id="UP000325113">
    <property type="component" value="Unassembled WGS sequence"/>
</dbReference>
<gene>
    <name evidence="5" type="ORF">FNF27_04241</name>
    <name evidence="3" type="ORF">FNF28_05761</name>
    <name evidence="2" type="ORF">FNF29_02675</name>
    <name evidence="4" type="ORF">FNF31_01164</name>
</gene>
<evidence type="ECO:0000256" key="1">
    <source>
        <dbReference type="SAM" id="MobiDB-lite"/>
    </source>
</evidence>
<comment type="caution">
    <text evidence="4">The sequence shown here is derived from an EMBL/GenBank/DDBJ whole genome shotgun (WGS) entry which is preliminary data.</text>
</comment>
<dbReference type="EMBL" id="VLTO01000024">
    <property type="protein sequence ID" value="KAA0174229.1"/>
    <property type="molecule type" value="Genomic_DNA"/>
</dbReference>
<evidence type="ECO:0000313" key="6">
    <source>
        <dbReference type="Proteomes" id="UP000322899"/>
    </source>
</evidence>
<dbReference type="Proteomes" id="UP000323011">
    <property type="component" value="Unassembled WGS sequence"/>
</dbReference>
<dbReference type="EMBL" id="VLTL01000124">
    <property type="protein sequence ID" value="KAA0159701.1"/>
    <property type="molecule type" value="Genomic_DNA"/>
</dbReference>
<evidence type="ECO:0000313" key="3">
    <source>
        <dbReference type="EMBL" id="KAA0159701.1"/>
    </source>
</evidence>
<feature type="compositionally biased region" description="Gly residues" evidence="1">
    <location>
        <begin position="71"/>
        <end position="81"/>
    </location>
</feature>
<evidence type="ECO:0000313" key="5">
    <source>
        <dbReference type="EMBL" id="KAA0174229.1"/>
    </source>
</evidence>
<evidence type="ECO:0000313" key="4">
    <source>
        <dbReference type="EMBL" id="KAA0166789.1"/>
    </source>
</evidence>
<dbReference type="EMBL" id="VLTN01000013">
    <property type="protein sequence ID" value="KAA0154052.1"/>
    <property type="molecule type" value="Genomic_DNA"/>
</dbReference>
<feature type="region of interest" description="Disordered" evidence="1">
    <location>
        <begin position="67"/>
        <end position="90"/>
    </location>
</feature>
<evidence type="ECO:0000313" key="8">
    <source>
        <dbReference type="Proteomes" id="UP000324907"/>
    </source>
</evidence>
<evidence type="ECO:0000313" key="9">
    <source>
        <dbReference type="Proteomes" id="UP000325113"/>
    </source>
</evidence>
<dbReference type="AlphaFoldDB" id="A0A5A8DNN9"/>
<accession>A0A5A8DNN9</accession>
<evidence type="ECO:0000313" key="2">
    <source>
        <dbReference type="EMBL" id="KAA0154052.1"/>
    </source>
</evidence>
<organism evidence="4 9">
    <name type="scientific">Cafeteria roenbergensis</name>
    <name type="common">Marine flagellate</name>
    <dbReference type="NCBI Taxonomy" id="33653"/>
    <lineage>
        <taxon>Eukaryota</taxon>
        <taxon>Sar</taxon>
        <taxon>Stramenopiles</taxon>
        <taxon>Bigyra</taxon>
        <taxon>Opalozoa</taxon>
        <taxon>Bicosoecida</taxon>
        <taxon>Cafeteriaceae</taxon>
        <taxon>Cafeteria</taxon>
    </lineage>
</organism>
<evidence type="ECO:0000313" key="7">
    <source>
        <dbReference type="Proteomes" id="UP000323011"/>
    </source>
</evidence>
<name>A0A5A8DNN9_CAFRO</name>
<dbReference type="EMBL" id="VLTM01000007">
    <property type="protein sequence ID" value="KAA0166789.1"/>
    <property type="molecule type" value="Genomic_DNA"/>
</dbReference>
<reference evidence="6 7" key="1">
    <citation type="submission" date="2019-07" db="EMBL/GenBank/DDBJ databases">
        <title>Genomes of Cafeteria roenbergensis.</title>
        <authorList>
            <person name="Fischer M.G."/>
            <person name="Hackl T."/>
            <person name="Roman M."/>
        </authorList>
    </citation>
    <scope>NUCLEOTIDE SEQUENCE [LARGE SCALE GENOMIC DNA]</scope>
    <source>
        <strain evidence="2 7">BVI</strain>
        <strain evidence="4 9">Cflag</strain>
        <strain evidence="5 6">E4-10P</strain>
        <strain evidence="3 8">RCC970-E3</strain>
    </source>
</reference>
<dbReference type="Proteomes" id="UP000322899">
    <property type="component" value="Unassembled WGS sequence"/>
</dbReference>
<dbReference type="Proteomes" id="UP000324907">
    <property type="component" value="Unassembled WGS sequence"/>
</dbReference>
<proteinExistence type="predicted"/>